<evidence type="ECO:0000256" key="3">
    <source>
        <dbReference type="ARBA" id="ARBA00023163"/>
    </source>
</evidence>
<proteinExistence type="predicted"/>
<dbReference type="AlphaFoldDB" id="A0A2G1DGW3"/>
<evidence type="ECO:0000313" key="8">
    <source>
        <dbReference type="Proteomes" id="UP000262712"/>
    </source>
</evidence>
<keyword evidence="3" id="KW-0804">Transcription</keyword>
<dbReference type="PANTHER" id="PTHR43280">
    <property type="entry name" value="ARAC-FAMILY TRANSCRIPTIONAL REGULATOR"/>
    <property type="match status" value="1"/>
</dbReference>
<dbReference type="SMART" id="SM00342">
    <property type="entry name" value="HTH_ARAC"/>
    <property type="match status" value="1"/>
</dbReference>
<dbReference type="PROSITE" id="PS01124">
    <property type="entry name" value="HTH_ARAC_FAMILY_2"/>
    <property type="match status" value="1"/>
</dbReference>
<evidence type="ECO:0000313" key="6">
    <source>
        <dbReference type="EMBL" id="PHO17735.1"/>
    </source>
</evidence>
<dbReference type="InterPro" id="IPR018062">
    <property type="entry name" value="HTH_AraC-typ_CS"/>
</dbReference>
<sequence length="283" mass="33846">MTYVVPNYFIENQYSNLLKIDNLLCLNYITKTQNTNVYARTTMHSMGIVIEGSKVVHLKNKDINIEKIDIFFLTQNNYYMSERLVNDSKYKSLLVYFDDKFIFDFINKYNIQINTKDEQSTIKINYKSDKLFKNSVQTFQEYLKVDFNENLLKLKIEEIFLQAIKQNKKQMYSFFNSILITSKNRIKYILESNIDLIQTLDDMCSITRLSENKIRRYIKKEFNQTPKIWLDTKRLEKAVLLLNNTNKSISDISTTCGYSTVSWFISQFKKYYNLTPKEFRHKI</sequence>
<dbReference type="KEGG" id="amol:AMOL_1304"/>
<protein>
    <submittedName>
        <fullName evidence="6">AraC family transcriptional regulator</fullName>
    </submittedName>
    <submittedName>
        <fullName evidence="5">Transcriptional regulator, AraC family</fullName>
    </submittedName>
</protein>
<organism evidence="6 7">
    <name type="scientific">Malaciobacter molluscorum LMG 25693</name>
    <dbReference type="NCBI Taxonomy" id="870501"/>
    <lineage>
        <taxon>Bacteria</taxon>
        <taxon>Pseudomonadati</taxon>
        <taxon>Campylobacterota</taxon>
        <taxon>Epsilonproteobacteria</taxon>
        <taxon>Campylobacterales</taxon>
        <taxon>Arcobacteraceae</taxon>
        <taxon>Malaciobacter</taxon>
    </lineage>
</organism>
<name>A0A2G1DGW3_9BACT</name>
<keyword evidence="1" id="KW-0805">Transcription regulation</keyword>
<gene>
    <name evidence="5" type="ORF">AMOL_1304</name>
    <name evidence="6" type="ORF">CPU12_09070</name>
</gene>
<dbReference type="EMBL" id="NXFY01000013">
    <property type="protein sequence ID" value="PHO17735.1"/>
    <property type="molecule type" value="Genomic_DNA"/>
</dbReference>
<dbReference type="Pfam" id="PF22200">
    <property type="entry name" value="ExsA_N"/>
    <property type="match status" value="1"/>
</dbReference>
<dbReference type="Proteomes" id="UP000262712">
    <property type="component" value="Chromosome"/>
</dbReference>
<keyword evidence="7" id="KW-1185">Reference proteome</keyword>
<accession>A0A2G1DGW3</accession>
<dbReference type="SUPFAM" id="SSF46689">
    <property type="entry name" value="Homeodomain-like"/>
    <property type="match status" value="1"/>
</dbReference>
<evidence type="ECO:0000313" key="7">
    <source>
        <dbReference type="Proteomes" id="UP000221222"/>
    </source>
</evidence>
<evidence type="ECO:0000313" key="5">
    <source>
        <dbReference type="EMBL" id="AXX92280.1"/>
    </source>
</evidence>
<dbReference type="EMBL" id="CP032098">
    <property type="protein sequence ID" value="AXX92280.1"/>
    <property type="molecule type" value="Genomic_DNA"/>
</dbReference>
<dbReference type="Gene3D" id="1.10.10.60">
    <property type="entry name" value="Homeodomain-like"/>
    <property type="match status" value="1"/>
</dbReference>
<dbReference type="PANTHER" id="PTHR43280:SF2">
    <property type="entry name" value="HTH-TYPE TRANSCRIPTIONAL REGULATOR EXSA"/>
    <property type="match status" value="1"/>
</dbReference>
<dbReference type="InterPro" id="IPR018060">
    <property type="entry name" value="HTH_AraC"/>
</dbReference>
<reference evidence="5 8" key="2">
    <citation type="submission" date="2018-08" db="EMBL/GenBank/DDBJ databases">
        <title>Complete genome of the Arcobacter molluscorum type strain LMG 25693.</title>
        <authorList>
            <person name="Miller W.G."/>
            <person name="Yee E."/>
            <person name="Bono J.L."/>
        </authorList>
    </citation>
    <scope>NUCLEOTIDE SEQUENCE [LARGE SCALE GENOMIC DNA]</scope>
    <source>
        <strain evidence="5 8">CECT 7696</strain>
    </source>
</reference>
<feature type="domain" description="HTH araC/xylS-type" evidence="4">
    <location>
        <begin position="184"/>
        <end position="282"/>
    </location>
</feature>
<reference evidence="6 7" key="1">
    <citation type="submission" date="2017-09" db="EMBL/GenBank/DDBJ databases">
        <title>Arcobacter canalis sp. nov., a new species isolated from a water canal contaminated with urban sewage.</title>
        <authorList>
            <person name="Perez-Cataluna A."/>
            <person name="Salas-Masso N."/>
            <person name="Figueras M.J."/>
        </authorList>
    </citation>
    <scope>NUCLEOTIDE SEQUENCE [LARGE SCALE GENOMIC DNA]</scope>
    <source>
        <strain evidence="6 7">F98-3</strain>
    </source>
</reference>
<evidence type="ECO:0000256" key="2">
    <source>
        <dbReference type="ARBA" id="ARBA00023125"/>
    </source>
</evidence>
<dbReference type="InterPro" id="IPR054015">
    <property type="entry name" value="ExsA-like_N"/>
</dbReference>
<dbReference type="InterPro" id="IPR020449">
    <property type="entry name" value="Tscrpt_reg_AraC-type_HTH"/>
</dbReference>
<dbReference type="GO" id="GO:0003700">
    <property type="term" value="F:DNA-binding transcription factor activity"/>
    <property type="evidence" value="ECO:0007669"/>
    <property type="project" value="InterPro"/>
</dbReference>
<evidence type="ECO:0000256" key="1">
    <source>
        <dbReference type="ARBA" id="ARBA00023015"/>
    </source>
</evidence>
<dbReference type="InterPro" id="IPR009057">
    <property type="entry name" value="Homeodomain-like_sf"/>
</dbReference>
<dbReference type="PROSITE" id="PS00041">
    <property type="entry name" value="HTH_ARAC_FAMILY_1"/>
    <property type="match status" value="1"/>
</dbReference>
<dbReference type="GO" id="GO:0043565">
    <property type="term" value="F:sequence-specific DNA binding"/>
    <property type="evidence" value="ECO:0007669"/>
    <property type="project" value="InterPro"/>
</dbReference>
<evidence type="ECO:0000259" key="4">
    <source>
        <dbReference type="PROSITE" id="PS01124"/>
    </source>
</evidence>
<dbReference type="PRINTS" id="PR00032">
    <property type="entry name" value="HTHARAC"/>
</dbReference>
<keyword evidence="2" id="KW-0238">DNA-binding</keyword>
<dbReference type="Proteomes" id="UP000221222">
    <property type="component" value="Unassembled WGS sequence"/>
</dbReference>
<dbReference type="Pfam" id="PF12833">
    <property type="entry name" value="HTH_18"/>
    <property type="match status" value="1"/>
</dbReference>